<proteinExistence type="predicted"/>
<keyword evidence="2" id="KW-1185">Reference proteome</keyword>
<gene>
    <name evidence="1" type="ORF">ACAOBT_LOCUS541</name>
</gene>
<comment type="caution">
    <text evidence="1">The sequence shown here is derived from an EMBL/GenBank/DDBJ whole genome shotgun (WGS) entry which is preliminary data.</text>
</comment>
<accession>A0A9P0JJ68</accession>
<dbReference type="EMBL" id="CAKOFQ010006653">
    <property type="protein sequence ID" value="CAH1954411.1"/>
    <property type="molecule type" value="Genomic_DNA"/>
</dbReference>
<evidence type="ECO:0000313" key="2">
    <source>
        <dbReference type="Proteomes" id="UP001152888"/>
    </source>
</evidence>
<protein>
    <submittedName>
        <fullName evidence="1">Uncharacterized protein</fullName>
    </submittedName>
</protein>
<reference evidence="1" key="1">
    <citation type="submission" date="2022-03" db="EMBL/GenBank/DDBJ databases">
        <authorList>
            <person name="Sayadi A."/>
        </authorList>
    </citation>
    <scope>NUCLEOTIDE SEQUENCE</scope>
</reference>
<name>A0A9P0JJ68_ACAOB</name>
<dbReference type="AlphaFoldDB" id="A0A9P0JJ68"/>
<organism evidence="1 2">
    <name type="scientific">Acanthoscelides obtectus</name>
    <name type="common">Bean weevil</name>
    <name type="synonym">Bruchus obtectus</name>
    <dbReference type="NCBI Taxonomy" id="200917"/>
    <lineage>
        <taxon>Eukaryota</taxon>
        <taxon>Metazoa</taxon>
        <taxon>Ecdysozoa</taxon>
        <taxon>Arthropoda</taxon>
        <taxon>Hexapoda</taxon>
        <taxon>Insecta</taxon>
        <taxon>Pterygota</taxon>
        <taxon>Neoptera</taxon>
        <taxon>Endopterygota</taxon>
        <taxon>Coleoptera</taxon>
        <taxon>Polyphaga</taxon>
        <taxon>Cucujiformia</taxon>
        <taxon>Chrysomeloidea</taxon>
        <taxon>Chrysomelidae</taxon>
        <taxon>Bruchinae</taxon>
        <taxon>Bruchini</taxon>
        <taxon>Acanthoscelides</taxon>
    </lineage>
</organism>
<dbReference type="Proteomes" id="UP001152888">
    <property type="component" value="Unassembled WGS sequence"/>
</dbReference>
<sequence>MVTRITRSHLTSRLSKCPLLTIKGERDENVLPFRYWVLLLKVK</sequence>
<dbReference type="OrthoDB" id="6771524at2759"/>
<evidence type="ECO:0000313" key="1">
    <source>
        <dbReference type="EMBL" id="CAH1954411.1"/>
    </source>
</evidence>